<organism evidence="2 3">
    <name type="scientific">Senna tora</name>
    <dbReference type="NCBI Taxonomy" id="362788"/>
    <lineage>
        <taxon>Eukaryota</taxon>
        <taxon>Viridiplantae</taxon>
        <taxon>Streptophyta</taxon>
        <taxon>Embryophyta</taxon>
        <taxon>Tracheophyta</taxon>
        <taxon>Spermatophyta</taxon>
        <taxon>Magnoliopsida</taxon>
        <taxon>eudicotyledons</taxon>
        <taxon>Gunneridae</taxon>
        <taxon>Pentapetalae</taxon>
        <taxon>rosids</taxon>
        <taxon>fabids</taxon>
        <taxon>Fabales</taxon>
        <taxon>Fabaceae</taxon>
        <taxon>Caesalpinioideae</taxon>
        <taxon>Cassia clade</taxon>
        <taxon>Senna</taxon>
    </lineage>
</organism>
<comment type="caution">
    <text evidence="2">The sequence shown here is derived from an EMBL/GenBank/DDBJ whole genome shotgun (WGS) entry which is preliminary data.</text>
</comment>
<dbReference type="EMBL" id="JAAIUW010000005">
    <property type="protein sequence ID" value="KAF7831922.1"/>
    <property type="molecule type" value="Genomic_DNA"/>
</dbReference>
<feature type="region of interest" description="Disordered" evidence="1">
    <location>
        <begin position="94"/>
        <end position="123"/>
    </location>
</feature>
<feature type="compositionally biased region" description="Polar residues" evidence="1">
    <location>
        <begin position="104"/>
        <end position="120"/>
    </location>
</feature>
<gene>
    <name evidence="2" type="ORF">G2W53_014255</name>
</gene>
<accession>A0A834WT63</accession>
<evidence type="ECO:0000313" key="2">
    <source>
        <dbReference type="EMBL" id="KAF7831922.1"/>
    </source>
</evidence>
<proteinExistence type="predicted"/>
<protein>
    <submittedName>
        <fullName evidence="2">Uncharacterized protein</fullName>
    </submittedName>
</protein>
<dbReference type="Proteomes" id="UP000634136">
    <property type="component" value="Unassembled WGS sequence"/>
</dbReference>
<name>A0A834WT63_9FABA</name>
<keyword evidence="3" id="KW-1185">Reference proteome</keyword>
<evidence type="ECO:0000256" key="1">
    <source>
        <dbReference type="SAM" id="MobiDB-lite"/>
    </source>
</evidence>
<dbReference type="AlphaFoldDB" id="A0A834WT63"/>
<evidence type="ECO:0000313" key="3">
    <source>
        <dbReference type="Proteomes" id="UP000634136"/>
    </source>
</evidence>
<reference evidence="2" key="1">
    <citation type="submission" date="2020-09" db="EMBL/GenBank/DDBJ databases">
        <title>Genome-Enabled Discovery of Anthraquinone Biosynthesis in Senna tora.</title>
        <authorList>
            <person name="Kang S.-H."/>
            <person name="Pandey R.P."/>
            <person name="Lee C.-M."/>
            <person name="Sim J.-S."/>
            <person name="Jeong J.-T."/>
            <person name="Choi B.-S."/>
            <person name="Jung M."/>
            <person name="Ginzburg D."/>
            <person name="Zhao K."/>
            <person name="Won S.Y."/>
            <person name="Oh T.-J."/>
            <person name="Yu Y."/>
            <person name="Kim N.-H."/>
            <person name="Lee O.R."/>
            <person name="Lee T.-H."/>
            <person name="Bashyal P."/>
            <person name="Kim T.-S."/>
            <person name="Lee W.-H."/>
            <person name="Kawkins C."/>
            <person name="Kim C.-K."/>
            <person name="Kim J.S."/>
            <person name="Ahn B.O."/>
            <person name="Rhee S.Y."/>
            <person name="Sohng J.K."/>
        </authorList>
    </citation>
    <scope>NUCLEOTIDE SEQUENCE</scope>
    <source>
        <tissue evidence="2">Leaf</tissue>
    </source>
</reference>
<sequence length="162" mass="18383">MGRRRQWEWRCVKSGGWGVRSGDRQLSRATREPRSSDDPLKHTNLLENLVHKVFLFKISVNEASCVTTPSFEVLTISWDASLIEKLSDKVIPSSDFESDDKSQNEISPTSPVLTSANQLTRSHKDQRTSLNKCYIVGEVTYSEIAYTLNQPVSENHLTIEID</sequence>